<dbReference type="GO" id="GO:0009535">
    <property type="term" value="C:chloroplast thylakoid membrane"/>
    <property type="evidence" value="ECO:0007669"/>
    <property type="project" value="UniProtKB-SubCell"/>
</dbReference>
<keyword evidence="3 13" id="KW-0602">Photosynthesis</keyword>
<keyword evidence="13" id="KW-0150">Chloroplast</keyword>
<dbReference type="Pfam" id="PF00283">
    <property type="entry name" value="Cytochrom_B559"/>
    <property type="match status" value="1"/>
</dbReference>
<evidence type="ECO:0000256" key="1">
    <source>
        <dbReference type="ARBA" id="ARBA00004167"/>
    </source>
</evidence>
<feature type="domain" description="Photosystem II cytochrome b559 N-terminal" evidence="14">
    <location>
        <begin position="9"/>
        <end position="34"/>
    </location>
</feature>
<feature type="non-terminal residue" evidence="15">
    <location>
        <position position="53"/>
    </location>
</feature>
<evidence type="ECO:0000256" key="5">
    <source>
        <dbReference type="ARBA" id="ARBA00022692"/>
    </source>
</evidence>
<dbReference type="EMBL" id="JABFAF010000004">
    <property type="protein sequence ID" value="MBA0852616.1"/>
    <property type="molecule type" value="Genomic_DNA"/>
</dbReference>
<accession>A0A7J9L219</accession>
<dbReference type="GO" id="GO:0046872">
    <property type="term" value="F:metal ion binding"/>
    <property type="evidence" value="ECO:0007669"/>
    <property type="project" value="UniProtKB-KW"/>
</dbReference>
<dbReference type="InterPro" id="IPR013081">
    <property type="entry name" value="PSII_cyt_b559_N"/>
</dbReference>
<dbReference type="InterPro" id="IPR006217">
    <property type="entry name" value="PSII_cyt_b559_asu"/>
</dbReference>
<keyword evidence="2 13" id="KW-0813">Transport</keyword>
<dbReference type="PROSITE" id="PS00537">
    <property type="entry name" value="CYTOCHROME_B559"/>
    <property type="match status" value="1"/>
</dbReference>
<dbReference type="PANTHER" id="PTHR33391">
    <property type="entry name" value="CYTOCHROME B559 SUBUNIT BETA-RELATED"/>
    <property type="match status" value="1"/>
</dbReference>
<dbReference type="Gene3D" id="1.20.5.860">
    <property type="entry name" value="Photosystem II cytochrome b559, alpha subunit"/>
    <property type="match status" value="1"/>
</dbReference>
<comment type="subcellular location">
    <subcellularLocation>
        <location evidence="1">Membrane</location>
        <topology evidence="1">Single-pass membrane protein</topology>
    </subcellularLocation>
    <subcellularLocation>
        <location evidence="13">Plastid</location>
        <location evidence="13">Chloroplast thylakoid membrane</location>
        <topology evidence="13">Single-pass membrane protein</topology>
    </subcellularLocation>
</comment>
<dbReference type="Proteomes" id="UP000593576">
    <property type="component" value="Unassembled WGS sequence"/>
</dbReference>
<evidence type="ECO:0000256" key="12">
    <source>
        <dbReference type="RuleBase" id="RU000619"/>
    </source>
</evidence>
<evidence type="ECO:0000256" key="3">
    <source>
        <dbReference type="ARBA" id="ARBA00022531"/>
    </source>
</evidence>
<dbReference type="PANTHER" id="PTHR33391:SF9">
    <property type="entry name" value="CYTOCHROME B559 SUBUNIT BETA-RELATED"/>
    <property type="match status" value="1"/>
</dbReference>
<keyword evidence="7 13" id="KW-0249">Electron transport</keyword>
<keyword evidence="10 13" id="KW-0472">Membrane</keyword>
<proteinExistence type="inferred from homology"/>
<reference evidence="15 16" key="1">
    <citation type="journal article" date="2019" name="Genome Biol. Evol.">
        <title>Insights into the evolution of the New World diploid cottons (Gossypium, subgenus Houzingenia) based on genome sequencing.</title>
        <authorList>
            <person name="Grover C.E."/>
            <person name="Arick M.A. 2nd"/>
            <person name="Thrash A."/>
            <person name="Conover J.L."/>
            <person name="Sanders W.S."/>
            <person name="Peterson D.G."/>
            <person name="Frelichowski J.E."/>
            <person name="Scheffler J.A."/>
            <person name="Scheffler B.E."/>
            <person name="Wendel J.F."/>
        </authorList>
    </citation>
    <scope>NUCLEOTIDE SEQUENCE [LARGE SCALE GENOMIC DNA]</scope>
    <source>
        <strain evidence="15">1</strain>
        <tissue evidence="15">Leaf</tissue>
    </source>
</reference>
<evidence type="ECO:0000256" key="10">
    <source>
        <dbReference type="ARBA" id="ARBA00023136"/>
    </source>
</evidence>
<sequence length="53" mass="6010">MSGSTRKCSFADIIASIRYWVIHSITIPSLFIMGWLFVSKGLAYDVFESPRPN</sequence>
<dbReference type="NCBIfam" id="TIGR01332">
    <property type="entry name" value="cyt_b559_alpha"/>
    <property type="match status" value="1"/>
</dbReference>
<keyword evidence="4 13" id="KW-0349">Heme</keyword>
<evidence type="ECO:0000256" key="9">
    <source>
        <dbReference type="ARBA" id="ARBA00023004"/>
    </source>
</evidence>
<evidence type="ECO:0000256" key="2">
    <source>
        <dbReference type="ARBA" id="ARBA00022448"/>
    </source>
</evidence>
<name>A0A7J9L219_GOSSC</name>
<evidence type="ECO:0000256" key="4">
    <source>
        <dbReference type="ARBA" id="ARBA00022617"/>
    </source>
</evidence>
<evidence type="ECO:0000256" key="7">
    <source>
        <dbReference type="ARBA" id="ARBA00022982"/>
    </source>
</evidence>
<comment type="similarity">
    <text evidence="13">Belongs to the PsbE/PsbF family.</text>
</comment>
<dbReference type="InterPro" id="IPR037025">
    <property type="entry name" value="PSII_cyt_b559_asu_sf"/>
</dbReference>
<feature type="transmembrane region" description="Helical" evidence="13">
    <location>
        <begin position="20"/>
        <end position="38"/>
    </location>
</feature>
<evidence type="ECO:0000256" key="11">
    <source>
        <dbReference type="ARBA" id="ARBA00023276"/>
    </source>
</evidence>
<keyword evidence="11 13" id="KW-0604">Photosystem II</keyword>
<dbReference type="GO" id="GO:0020037">
    <property type="term" value="F:heme binding"/>
    <property type="evidence" value="ECO:0007669"/>
    <property type="project" value="InterPro"/>
</dbReference>
<evidence type="ECO:0000259" key="14">
    <source>
        <dbReference type="Pfam" id="PF00283"/>
    </source>
</evidence>
<comment type="function">
    <text evidence="13">This b-type cytochrome is tightly associated with the reaction center of photosystem II (PSII). PSII is a light-driven water:plastoquinone oxidoreductase that uses light energy to abstract electrons from H(2)O, generating O(2) and a proton gradient subsequently used for ATP formation. It consists of a core antenna complex that captures photons, and an electron transfer chain that converts photonic excitation into a charge separation.</text>
</comment>
<keyword evidence="8 13" id="KW-1133">Transmembrane helix</keyword>
<evidence type="ECO:0000256" key="6">
    <source>
        <dbReference type="ARBA" id="ARBA00022723"/>
    </source>
</evidence>
<keyword evidence="16" id="KW-1185">Reference proteome</keyword>
<comment type="subunit">
    <text evidence="13">Heterodimer of an alpha subunit and a beta subunit.</text>
</comment>
<evidence type="ECO:0000256" key="13">
    <source>
        <dbReference type="RuleBase" id="RU004529"/>
    </source>
</evidence>
<evidence type="ECO:0000313" key="16">
    <source>
        <dbReference type="Proteomes" id="UP000593576"/>
    </source>
</evidence>
<keyword evidence="9 13" id="KW-0408">Iron</keyword>
<gene>
    <name evidence="15" type="ORF">Goshw_007632</name>
</gene>
<organism evidence="15 16">
    <name type="scientific">Gossypium schwendimanii</name>
    <name type="common">Cotton</name>
    <dbReference type="NCBI Taxonomy" id="34291"/>
    <lineage>
        <taxon>Eukaryota</taxon>
        <taxon>Viridiplantae</taxon>
        <taxon>Streptophyta</taxon>
        <taxon>Embryophyta</taxon>
        <taxon>Tracheophyta</taxon>
        <taxon>Spermatophyta</taxon>
        <taxon>Magnoliopsida</taxon>
        <taxon>eudicotyledons</taxon>
        <taxon>Gunneridae</taxon>
        <taxon>Pentapetalae</taxon>
        <taxon>rosids</taxon>
        <taxon>malvids</taxon>
        <taxon>Malvales</taxon>
        <taxon>Malvaceae</taxon>
        <taxon>Malvoideae</taxon>
        <taxon>Gossypium</taxon>
    </lineage>
</organism>
<dbReference type="GO" id="GO:0009539">
    <property type="term" value="C:photosystem II reaction center"/>
    <property type="evidence" value="ECO:0007669"/>
    <property type="project" value="InterPro"/>
</dbReference>
<dbReference type="OrthoDB" id="1839964at2759"/>
<keyword evidence="5 13" id="KW-0812">Transmembrane</keyword>
<evidence type="ECO:0000313" key="15">
    <source>
        <dbReference type="EMBL" id="MBA0852616.1"/>
    </source>
</evidence>
<protein>
    <recommendedName>
        <fullName evidence="12">Cytochrome b559 subunit alpha</fullName>
    </recommendedName>
    <alternativeName>
        <fullName evidence="13">PSII reaction center subunit V</fullName>
    </alternativeName>
</protein>
<comment type="caution">
    <text evidence="15">The sequence shown here is derived from an EMBL/GenBank/DDBJ whole genome shotgun (WGS) entry which is preliminary data.</text>
</comment>
<dbReference type="PIRSF" id="PIRSF000036">
    <property type="entry name" value="PsbE"/>
    <property type="match status" value="1"/>
</dbReference>
<keyword evidence="13" id="KW-0934">Plastid</keyword>
<evidence type="ECO:0000256" key="8">
    <source>
        <dbReference type="ARBA" id="ARBA00022989"/>
    </source>
</evidence>
<dbReference type="InterPro" id="IPR006216">
    <property type="entry name" value="PSII_cyt_b559_CS"/>
</dbReference>
<dbReference type="SUPFAM" id="SSF161045">
    <property type="entry name" value="Cytochrome b559 subunits"/>
    <property type="match status" value="1"/>
</dbReference>
<keyword evidence="6 13" id="KW-0479">Metal-binding</keyword>
<dbReference type="AlphaFoldDB" id="A0A7J9L219"/>
<dbReference type="GO" id="GO:0009767">
    <property type="term" value="P:photosynthetic electron transport chain"/>
    <property type="evidence" value="ECO:0007669"/>
    <property type="project" value="InterPro"/>
</dbReference>